<dbReference type="Proteomes" id="UP000618931">
    <property type="component" value="Unassembled WGS sequence"/>
</dbReference>
<evidence type="ECO:0000259" key="6">
    <source>
        <dbReference type="PROSITE" id="PS51123"/>
    </source>
</evidence>
<dbReference type="CDD" id="cd07185">
    <property type="entry name" value="OmpA_C-like"/>
    <property type="match status" value="1"/>
</dbReference>
<evidence type="ECO:0000256" key="2">
    <source>
        <dbReference type="ARBA" id="ARBA00023136"/>
    </source>
</evidence>
<evidence type="ECO:0000256" key="1">
    <source>
        <dbReference type="ARBA" id="ARBA00004442"/>
    </source>
</evidence>
<comment type="subcellular location">
    <subcellularLocation>
        <location evidence="1">Cell outer membrane</location>
    </subcellularLocation>
</comment>
<dbReference type="PRINTS" id="PR01023">
    <property type="entry name" value="NAFLGMOTY"/>
</dbReference>
<dbReference type="InterPro" id="IPR006665">
    <property type="entry name" value="OmpA-like"/>
</dbReference>
<dbReference type="Gene3D" id="3.30.1330.60">
    <property type="entry name" value="OmpA-like domain"/>
    <property type="match status" value="1"/>
</dbReference>
<dbReference type="PRINTS" id="PR01021">
    <property type="entry name" value="OMPADOMAIN"/>
</dbReference>
<dbReference type="RefSeq" id="WP_196291694.1">
    <property type="nucleotide sequence ID" value="NZ_JADQDM010000001.1"/>
</dbReference>
<dbReference type="PANTHER" id="PTHR30329">
    <property type="entry name" value="STATOR ELEMENT OF FLAGELLAR MOTOR COMPLEX"/>
    <property type="match status" value="1"/>
</dbReference>
<reference evidence="7 8" key="1">
    <citation type="submission" date="2020-11" db="EMBL/GenBank/DDBJ databases">
        <authorList>
            <person name="Kim M.K."/>
        </authorList>
    </citation>
    <scope>NUCLEOTIDE SEQUENCE [LARGE SCALE GENOMIC DNA]</scope>
    <source>
        <strain evidence="7 8">BT662</strain>
    </source>
</reference>
<keyword evidence="8" id="KW-1185">Reference proteome</keyword>
<feature type="domain" description="OmpA-like" evidence="6">
    <location>
        <begin position="250"/>
        <end position="364"/>
    </location>
</feature>
<name>A0ABS0I0K4_9BACT</name>
<evidence type="ECO:0000256" key="4">
    <source>
        <dbReference type="SAM" id="MobiDB-lite"/>
    </source>
</evidence>
<keyword evidence="2 3" id="KW-0472">Membrane</keyword>
<feature type="region of interest" description="Disordered" evidence="4">
    <location>
        <begin position="31"/>
        <end position="66"/>
    </location>
</feature>
<dbReference type="EMBL" id="JADQDM010000001">
    <property type="protein sequence ID" value="MBF9220258.1"/>
    <property type="molecule type" value="Genomic_DNA"/>
</dbReference>
<evidence type="ECO:0000256" key="3">
    <source>
        <dbReference type="PROSITE-ProRule" id="PRU00473"/>
    </source>
</evidence>
<protein>
    <submittedName>
        <fullName evidence="7">OmpA family protein</fullName>
    </submittedName>
</protein>
<sequence length="364" mass="39458">MFKLRYSILLVSAFAYLTSCSSEPKATAETEAAAATKPAPAPAPATAVAPAAAPEAAPPATAAPAAPAGFDPSTAPVVTPKLGAWPYFTLLDNYHKGTIKDSEVRSEEVKDLMKDAAFDRYEFFDGTKIIPVEGRLATIKAVGSGASFFQVQKTYEKLIHDLGGVTVWEGNMQKFADAKLTFDERRHRGRYSMFPHEKAGVYMVRTPDKEIWVEPYQIYDDHENYWLTVVEKKALPMQASVLPAAEMKKALDATGHVALYLNFDTDQATLKPDAQATIAQIISLLSQNPDLKLAVQGHTDNAGTPPHNQELSEARARTVVATLTAQGIDATRLQAAGFGQTKPLADNATEAGKAKNRRVELVKI</sequence>
<dbReference type="InterPro" id="IPR050330">
    <property type="entry name" value="Bact_OuterMem_StrucFunc"/>
</dbReference>
<proteinExistence type="predicted"/>
<gene>
    <name evidence="7" type="ORF">I2H31_03990</name>
</gene>
<evidence type="ECO:0000256" key="5">
    <source>
        <dbReference type="SAM" id="SignalP"/>
    </source>
</evidence>
<feature type="signal peptide" evidence="5">
    <location>
        <begin position="1"/>
        <end position="21"/>
    </location>
</feature>
<dbReference type="Pfam" id="PF00691">
    <property type="entry name" value="OmpA"/>
    <property type="match status" value="1"/>
</dbReference>
<keyword evidence="5" id="KW-0732">Signal</keyword>
<dbReference type="PANTHER" id="PTHR30329:SF20">
    <property type="entry name" value="EXPORTED PROTEIN"/>
    <property type="match status" value="1"/>
</dbReference>
<dbReference type="InterPro" id="IPR006664">
    <property type="entry name" value="OMP_bac"/>
</dbReference>
<accession>A0ABS0I0K4</accession>
<evidence type="ECO:0000313" key="7">
    <source>
        <dbReference type="EMBL" id="MBF9220258.1"/>
    </source>
</evidence>
<feature type="chain" id="PRO_5047525162" evidence="5">
    <location>
        <begin position="22"/>
        <end position="364"/>
    </location>
</feature>
<evidence type="ECO:0000313" key="8">
    <source>
        <dbReference type="Proteomes" id="UP000618931"/>
    </source>
</evidence>
<dbReference type="SUPFAM" id="SSF103088">
    <property type="entry name" value="OmpA-like"/>
    <property type="match status" value="1"/>
</dbReference>
<dbReference type="PROSITE" id="PS51123">
    <property type="entry name" value="OMPA_2"/>
    <property type="match status" value="1"/>
</dbReference>
<organism evidence="7 8">
    <name type="scientific">Hymenobacter ruricola</name>
    <dbReference type="NCBI Taxonomy" id="2791023"/>
    <lineage>
        <taxon>Bacteria</taxon>
        <taxon>Pseudomonadati</taxon>
        <taxon>Bacteroidota</taxon>
        <taxon>Cytophagia</taxon>
        <taxon>Cytophagales</taxon>
        <taxon>Hymenobacteraceae</taxon>
        <taxon>Hymenobacter</taxon>
    </lineage>
</organism>
<dbReference type="InterPro" id="IPR036737">
    <property type="entry name" value="OmpA-like_sf"/>
</dbReference>
<comment type="caution">
    <text evidence="7">The sequence shown here is derived from an EMBL/GenBank/DDBJ whole genome shotgun (WGS) entry which is preliminary data.</text>
</comment>